<reference evidence="3" key="1">
    <citation type="submission" date="2018-05" db="EMBL/GenBank/DDBJ databases">
        <authorList>
            <person name="Lanie J.A."/>
            <person name="Ng W.-L."/>
            <person name="Kazmierczak K.M."/>
            <person name="Andrzejewski T.M."/>
            <person name="Davidsen T.M."/>
            <person name="Wayne K.J."/>
            <person name="Tettelin H."/>
            <person name="Glass J.I."/>
            <person name="Rusch D."/>
            <person name="Podicherti R."/>
            <person name="Tsui H.-C.T."/>
            <person name="Winkler M.E."/>
        </authorList>
    </citation>
    <scope>NUCLEOTIDE SEQUENCE</scope>
</reference>
<proteinExistence type="predicted"/>
<gene>
    <name evidence="3" type="ORF">METZ01_LOCUS122850</name>
</gene>
<dbReference type="InterPro" id="IPR050564">
    <property type="entry name" value="F420-G6PD/mer"/>
</dbReference>
<feature type="domain" description="Luciferase-like" evidence="2">
    <location>
        <begin position="12"/>
        <end position="314"/>
    </location>
</feature>
<sequence length="341" mass="37400">MDIDIILEPDLTPAQVAELAQVAEGFGIRALWSSNYYVHPDAFLTLADAARTTDRMLLGPLALSPFEMHPLKIANAILTLNEMTNGRAIVAIGTGEGLTDAIEAEKPKRLVGAVREAIEIICGATNGTMNEGYDGEFFRIAHPFVPAWAQSRPPLVYAASIGPQMLRMGARVADGLQMGDMSIPRVGQAIENVRAGLAQREQPNEAFRIGNFFGWHIKADRQAAFREARREIAWRGRKLSDEFISPFLSADECALVRANFQAFVQAWFDRSGDIQGVPESIVNALIGGITSTGDLGDVDREIDRYRKFEQAGLTELALRLHDDPMEGLQIIGERVVPALQS</sequence>
<keyword evidence="1" id="KW-0560">Oxidoreductase</keyword>
<dbReference type="InterPro" id="IPR011251">
    <property type="entry name" value="Luciferase-like_dom"/>
</dbReference>
<dbReference type="InterPro" id="IPR036661">
    <property type="entry name" value="Luciferase-like_sf"/>
</dbReference>
<dbReference type="Pfam" id="PF00296">
    <property type="entry name" value="Bac_luciferase"/>
    <property type="match status" value="1"/>
</dbReference>
<dbReference type="SUPFAM" id="SSF51679">
    <property type="entry name" value="Bacterial luciferase-like"/>
    <property type="match status" value="1"/>
</dbReference>
<dbReference type="PANTHER" id="PTHR43244:SF1">
    <property type="entry name" value="5,10-METHYLENETETRAHYDROMETHANOPTERIN REDUCTASE"/>
    <property type="match status" value="1"/>
</dbReference>
<dbReference type="AlphaFoldDB" id="A0A381XYT6"/>
<evidence type="ECO:0000256" key="1">
    <source>
        <dbReference type="ARBA" id="ARBA00023002"/>
    </source>
</evidence>
<dbReference type="EMBL" id="UINC01016895">
    <property type="protein sequence ID" value="SVA69996.1"/>
    <property type="molecule type" value="Genomic_DNA"/>
</dbReference>
<accession>A0A381XYT6</accession>
<dbReference type="Gene3D" id="3.20.20.30">
    <property type="entry name" value="Luciferase-like domain"/>
    <property type="match status" value="1"/>
</dbReference>
<dbReference type="PANTHER" id="PTHR43244">
    <property type="match status" value="1"/>
</dbReference>
<evidence type="ECO:0000313" key="3">
    <source>
        <dbReference type="EMBL" id="SVA69996.1"/>
    </source>
</evidence>
<dbReference type="GO" id="GO:0016705">
    <property type="term" value="F:oxidoreductase activity, acting on paired donors, with incorporation or reduction of molecular oxygen"/>
    <property type="evidence" value="ECO:0007669"/>
    <property type="project" value="InterPro"/>
</dbReference>
<protein>
    <recommendedName>
        <fullName evidence="2">Luciferase-like domain-containing protein</fullName>
    </recommendedName>
</protein>
<evidence type="ECO:0000259" key="2">
    <source>
        <dbReference type="Pfam" id="PF00296"/>
    </source>
</evidence>
<organism evidence="3">
    <name type="scientific">marine metagenome</name>
    <dbReference type="NCBI Taxonomy" id="408172"/>
    <lineage>
        <taxon>unclassified sequences</taxon>
        <taxon>metagenomes</taxon>
        <taxon>ecological metagenomes</taxon>
    </lineage>
</organism>
<name>A0A381XYT6_9ZZZZ</name>